<proteinExistence type="predicted"/>
<dbReference type="RefSeq" id="WP_314511073.1">
    <property type="nucleotide sequence ID" value="NZ_JASJOU010000003.1"/>
</dbReference>
<evidence type="ECO:0000313" key="2">
    <source>
        <dbReference type="Proteomes" id="UP001232063"/>
    </source>
</evidence>
<dbReference type="AlphaFoldDB" id="A0AAE3R6J4"/>
<evidence type="ECO:0000313" key="1">
    <source>
        <dbReference type="EMBL" id="MDJ1501577.1"/>
    </source>
</evidence>
<protein>
    <submittedName>
        <fullName evidence="1">Uncharacterized protein</fullName>
    </submittedName>
</protein>
<reference evidence="1" key="1">
    <citation type="submission" date="2023-05" db="EMBL/GenBank/DDBJ databases">
        <authorList>
            <person name="Zhang X."/>
        </authorList>
    </citation>
    <scope>NUCLEOTIDE SEQUENCE</scope>
    <source>
        <strain evidence="1">BD1B2-1</strain>
    </source>
</reference>
<accession>A0AAE3R6J4</accession>
<keyword evidence="2" id="KW-1185">Reference proteome</keyword>
<comment type="caution">
    <text evidence="1">The sequence shown here is derived from an EMBL/GenBank/DDBJ whole genome shotgun (WGS) entry which is preliminary data.</text>
</comment>
<gene>
    <name evidence="1" type="ORF">QNI22_13000</name>
</gene>
<organism evidence="1 2">
    <name type="scientific">Xanthocytophaga agilis</name>
    <dbReference type="NCBI Taxonomy" id="3048010"/>
    <lineage>
        <taxon>Bacteria</taxon>
        <taxon>Pseudomonadati</taxon>
        <taxon>Bacteroidota</taxon>
        <taxon>Cytophagia</taxon>
        <taxon>Cytophagales</taxon>
        <taxon>Rhodocytophagaceae</taxon>
        <taxon>Xanthocytophaga</taxon>
    </lineage>
</organism>
<sequence length="102" mass="11490">MLHSTTHEKRILLEAILTEIESIETGTIDSDSMFDIINRAQIVIASATSPLLRERAIENLSRTKEKMLNYQKSKSSSNPDLLEITSSAYVTIEAFLWMSPFG</sequence>
<name>A0AAE3R6J4_9BACT</name>
<dbReference type="EMBL" id="JASJOU010000003">
    <property type="protein sequence ID" value="MDJ1501577.1"/>
    <property type="molecule type" value="Genomic_DNA"/>
</dbReference>
<dbReference type="Proteomes" id="UP001232063">
    <property type="component" value="Unassembled WGS sequence"/>
</dbReference>